<keyword evidence="4" id="KW-1185">Reference proteome</keyword>
<keyword evidence="2" id="KW-0472">Membrane</keyword>
<feature type="transmembrane region" description="Helical" evidence="2">
    <location>
        <begin position="49"/>
        <end position="68"/>
    </location>
</feature>
<dbReference type="RefSeq" id="WP_093308433.1">
    <property type="nucleotide sequence ID" value="NZ_FNYH01000002.1"/>
</dbReference>
<evidence type="ECO:0000313" key="4">
    <source>
        <dbReference type="Proteomes" id="UP000242999"/>
    </source>
</evidence>
<dbReference type="OrthoDB" id="9813804at2"/>
<reference evidence="4" key="1">
    <citation type="submission" date="2016-10" db="EMBL/GenBank/DDBJ databases">
        <authorList>
            <person name="Varghese N."/>
            <person name="Submissions S."/>
        </authorList>
    </citation>
    <scope>NUCLEOTIDE SEQUENCE [LARGE SCALE GENOMIC DNA]</scope>
    <source>
        <strain evidence="4">DSM 7165</strain>
    </source>
</reference>
<evidence type="ECO:0000256" key="2">
    <source>
        <dbReference type="SAM" id="Phobius"/>
    </source>
</evidence>
<dbReference type="STRING" id="64971.SAMN05421831_10283"/>
<dbReference type="NCBIfam" id="TIGR01300">
    <property type="entry name" value="CPA3_mnhG_phaG"/>
    <property type="match status" value="1"/>
</dbReference>
<name>A0A1H6QPM2_9GAMM</name>
<feature type="compositionally biased region" description="Basic and acidic residues" evidence="1">
    <location>
        <begin position="121"/>
        <end position="138"/>
    </location>
</feature>
<gene>
    <name evidence="3" type="ORF">SAMN05421831_10283</name>
</gene>
<dbReference type="Pfam" id="PF03334">
    <property type="entry name" value="PhaG_MnhG_YufB"/>
    <property type="match status" value="1"/>
</dbReference>
<sequence>MHFEVHLPFWLEALVAFFLLLGAVFAFIGSIGLARLPDFYSRLHAPTKATTLGVGGMLIASMLHFSYAQGSLSVHEILVAIFLLISAPITAYMLSKVALHHQSPSVQNTQGQDLPQQLQQEWHRERIKSKTDKPKLPG</sequence>
<dbReference type="GO" id="GO:0015385">
    <property type="term" value="F:sodium:proton antiporter activity"/>
    <property type="evidence" value="ECO:0007669"/>
    <property type="project" value="TreeGrafter"/>
</dbReference>
<accession>A0A1H6QPM2</accession>
<dbReference type="EMBL" id="FNYH01000002">
    <property type="protein sequence ID" value="SEI45513.1"/>
    <property type="molecule type" value="Genomic_DNA"/>
</dbReference>
<feature type="transmembrane region" description="Helical" evidence="2">
    <location>
        <begin position="74"/>
        <end position="94"/>
    </location>
</feature>
<dbReference type="NCBIfam" id="NF009316">
    <property type="entry name" value="PRK12674.1-5"/>
    <property type="match status" value="1"/>
</dbReference>
<dbReference type="AlphaFoldDB" id="A0A1H6QPM2"/>
<dbReference type="Proteomes" id="UP000242999">
    <property type="component" value="Unassembled WGS sequence"/>
</dbReference>
<evidence type="ECO:0000313" key="3">
    <source>
        <dbReference type="EMBL" id="SEI45513.1"/>
    </source>
</evidence>
<dbReference type="PANTHER" id="PTHR34703:SF1">
    <property type="entry name" value="ANTIPORTER SUBUNIT MNHG2-RELATED"/>
    <property type="match status" value="1"/>
</dbReference>
<keyword evidence="2" id="KW-1133">Transmembrane helix</keyword>
<proteinExistence type="predicted"/>
<evidence type="ECO:0000256" key="1">
    <source>
        <dbReference type="SAM" id="MobiDB-lite"/>
    </source>
</evidence>
<dbReference type="PANTHER" id="PTHR34703">
    <property type="entry name" value="ANTIPORTER SUBUNIT MNHG2-RELATED"/>
    <property type="match status" value="1"/>
</dbReference>
<protein>
    <submittedName>
        <fullName evidence="3">Multicomponent K+:H+ antiporter subunit G</fullName>
    </submittedName>
</protein>
<dbReference type="InterPro" id="IPR005133">
    <property type="entry name" value="PhaG_MnhG_YufB"/>
</dbReference>
<organism evidence="3 4">
    <name type="scientific">Allopseudospirillum japonicum</name>
    <dbReference type="NCBI Taxonomy" id="64971"/>
    <lineage>
        <taxon>Bacteria</taxon>
        <taxon>Pseudomonadati</taxon>
        <taxon>Pseudomonadota</taxon>
        <taxon>Gammaproteobacteria</taxon>
        <taxon>Oceanospirillales</taxon>
        <taxon>Oceanospirillaceae</taxon>
        <taxon>Allopseudospirillum</taxon>
    </lineage>
</organism>
<feature type="region of interest" description="Disordered" evidence="1">
    <location>
        <begin position="105"/>
        <end position="138"/>
    </location>
</feature>
<feature type="transmembrane region" description="Helical" evidence="2">
    <location>
        <begin position="13"/>
        <end position="37"/>
    </location>
</feature>
<feature type="compositionally biased region" description="Low complexity" evidence="1">
    <location>
        <begin position="107"/>
        <end position="120"/>
    </location>
</feature>
<keyword evidence="2" id="KW-0812">Transmembrane</keyword>